<feature type="transmembrane region" description="Helical" evidence="12">
    <location>
        <begin position="704"/>
        <end position="724"/>
    </location>
</feature>
<evidence type="ECO:0000256" key="2">
    <source>
        <dbReference type="ARBA" id="ARBA00008842"/>
    </source>
</evidence>
<evidence type="ECO:0000256" key="11">
    <source>
        <dbReference type="SAM" id="MobiDB-lite"/>
    </source>
</evidence>
<dbReference type="GO" id="GO:0140107">
    <property type="term" value="F:high-affinity potassium ion transmembrane transporter activity"/>
    <property type="evidence" value="ECO:0007669"/>
    <property type="project" value="TreeGrafter"/>
</dbReference>
<evidence type="ECO:0000256" key="12">
    <source>
        <dbReference type="SAM" id="Phobius"/>
    </source>
</evidence>
<keyword evidence="8" id="KW-0446">Lipid-binding</keyword>
<dbReference type="STRING" id="183478.A0A364N2K9"/>
<sequence length="1321" mass="148948">MAATTSPKKTRRSWTRSRATLRPGADLSRVTLPTFILEPRSMLERITNFMAHPETLLPITKVEDPVQRFVAVTKFYLSGWHIKPPGVKKPLNPILGEIFTGYWDYSDGTKGYYIAEQTSHHPPKSSYFFMAPEHHIRIDGTLKPRSKFLGNSAASMMEGIAVLRLLNTGERFFVTQPNMYARGILFGTMKYELGDHAYIRCPETGLSADLEFKTKGYFSGSYNAIGGYIKDSNGKNLFELSGQWNEEMYIKDLTTGKKELLFDAAHTRHTPPMARPMEEQDERESQRLWHDVTEAVKRRDQDVATDAKAKIEDMQRQEAAKRNSEGVDWHPQLFRRVKGGQGGSEEGEEDLDWIINAKFDGKTPEEVVKQILQIYAILPGQKPDKQFNIPSRTSETHQAQTQEPTEPVEQAPTEQSAEPTEKVQPVPFEPTTVQSQPAVMPQHQQQSVGLPSNFDGTATHAPLSKHSSHPTDPSNPPTLPFQKPTSQPDIISPENQERIAKELPPSKLLNSNLAEEAQKDDLLRRKDSETLEDDEFHDAQSDININFFFFSFIISIQIQEALRRRMLFNLLPFVSGGTRVGALASQTFNNDLTTLGTTKASITDRNVPVTSSTHSSNKQHSQPLGTDGGGKSQQVSWSNSGRTNTLQVLSMSSSWQRLDDNGGDDGSVMTDPLDELRNPRKAKDDFVKYMKEEVFKLNFYRAHMLYFIVVIAISSVVVYGQGLADGPEELGGLNPVDLGPLSGYQQATFVILMIVGNIPFVSTAVVLIRRALFRRKMADVVKHSHTMQRLVQDVENRSSDTNDSSGSLRQRSKAHKNHQAKGKHIRNNDPSKVKIEPMSRRRTYHYETGFGFIPTPWETKFARNFFRRVIDLFTSELKPEQHDYISFNPHLDSKGRFRELSEQDRMELGGVEYRALQALLLILIGYQVFWYLFGITFLLPYAYRDNIESVLYESQPGQINPGWWGFFAGVTEFSNGGLNVLNANFVPFSGYPYVLIIAGILSFAGQTQFPIFLRMTIWGLKKMAPKESRFRNTMGFLLQHPRRCFIYLFPSRETLYLFVTQVVIDITAWLCFEILNIGIPEIDALPTGTRILDGLFQATGLRTSGAYIMSISSLAPACLVAYLVIIKTNTYEEKSIGLEEHDSSAAGIASHLQKQLAYDIWFQFFIFFLICIIERRHIIDADPGFSLFSVLFEVTSAYGTVGLSLGVPGKYYSLCGDFASLSKVVLLFAMLRGRHRGLPLAIDRSILLPGEELMHRMDQEYSAKGVENPVREAELRDDIERSGVRKSQNGKGEQNPEGRRLSQPDNEAGRESQEVVAGSNP</sequence>
<dbReference type="GO" id="GO:1990573">
    <property type="term" value="P:potassium ion import across plasma membrane"/>
    <property type="evidence" value="ECO:0007669"/>
    <property type="project" value="TreeGrafter"/>
</dbReference>
<evidence type="ECO:0000256" key="5">
    <source>
        <dbReference type="ARBA" id="ARBA00022989"/>
    </source>
</evidence>
<dbReference type="Pfam" id="PF02386">
    <property type="entry name" value="TrkH"/>
    <property type="match status" value="1"/>
</dbReference>
<dbReference type="GO" id="GO:0008289">
    <property type="term" value="F:lipid binding"/>
    <property type="evidence" value="ECO:0007669"/>
    <property type="project" value="UniProtKB-KW"/>
</dbReference>
<evidence type="ECO:0000256" key="9">
    <source>
        <dbReference type="ARBA" id="ARBA00023136"/>
    </source>
</evidence>
<feature type="transmembrane region" description="Helical" evidence="12">
    <location>
        <begin position="1156"/>
        <end position="1173"/>
    </location>
</feature>
<dbReference type="Gene3D" id="1.10.287.2720">
    <property type="match status" value="1"/>
</dbReference>
<feature type="compositionally biased region" description="Basic and acidic residues" evidence="11">
    <location>
        <begin position="1294"/>
        <end position="1313"/>
    </location>
</feature>
<protein>
    <submittedName>
        <fullName evidence="13">Potassium transport protein 1</fullName>
    </submittedName>
</protein>
<dbReference type="Proteomes" id="UP000249619">
    <property type="component" value="Unassembled WGS sequence"/>
</dbReference>
<evidence type="ECO:0000313" key="13">
    <source>
        <dbReference type="EMBL" id="RAR09934.1"/>
    </source>
</evidence>
<feature type="compositionally biased region" description="Basic residues" evidence="11">
    <location>
        <begin position="810"/>
        <end position="825"/>
    </location>
</feature>
<name>A0A364N2K9_STELY</name>
<dbReference type="InterPro" id="IPR003445">
    <property type="entry name" value="Cat_transpt"/>
</dbReference>
<feature type="transmembrane region" description="Helical" evidence="12">
    <location>
        <begin position="1185"/>
        <end position="1205"/>
    </location>
</feature>
<dbReference type="Gene3D" id="2.40.160.120">
    <property type="match status" value="1"/>
</dbReference>
<feature type="transmembrane region" description="Helical" evidence="12">
    <location>
        <begin position="744"/>
        <end position="768"/>
    </location>
</feature>
<dbReference type="GO" id="GO:0006869">
    <property type="term" value="P:lipid transport"/>
    <property type="evidence" value="ECO:0007669"/>
    <property type="project" value="UniProtKB-KW"/>
</dbReference>
<evidence type="ECO:0000256" key="7">
    <source>
        <dbReference type="ARBA" id="ARBA00023065"/>
    </source>
</evidence>
<dbReference type="EMBL" id="QGDH01000071">
    <property type="protein sequence ID" value="RAR09934.1"/>
    <property type="molecule type" value="Genomic_DNA"/>
</dbReference>
<accession>A0A364N2K9</accession>
<gene>
    <name evidence="13" type="ORF">DDE83_005334</name>
</gene>
<keyword evidence="3" id="KW-0813">Transport</keyword>
<dbReference type="FunFam" id="1.10.287.2720:FF:000001">
    <property type="entry name" value="Oxysterol-binding OBPalpha"/>
    <property type="match status" value="1"/>
</dbReference>
<dbReference type="Gene3D" id="3.30.70.3490">
    <property type="match status" value="1"/>
</dbReference>
<feature type="region of interest" description="Disordered" evidence="11">
    <location>
        <begin position="603"/>
        <end position="638"/>
    </location>
</feature>
<dbReference type="GO" id="GO:0005886">
    <property type="term" value="C:plasma membrane"/>
    <property type="evidence" value="ECO:0007669"/>
    <property type="project" value="TreeGrafter"/>
</dbReference>
<evidence type="ECO:0000313" key="14">
    <source>
        <dbReference type="Proteomes" id="UP000249619"/>
    </source>
</evidence>
<keyword evidence="7" id="KW-0406">Ion transport</keyword>
<dbReference type="FunFam" id="2.40.160.120:FF:000007">
    <property type="entry name" value="Oxysterol binding protein"/>
    <property type="match status" value="1"/>
</dbReference>
<dbReference type="InterPro" id="IPR000648">
    <property type="entry name" value="Oxysterol-bd"/>
</dbReference>
<feature type="region of interest" description="Disordered" evidence="11">
    <location>
        <begin position="382"/>
        <end position="490"/>
    </location>
</feature>
<dbReference type="PROSITE" id="PS01013">
    <property type="entry name" value="OSBP"/>
    <property type="match status" value="1"/>
</dbReference>
<feature type="transmembrane region" description="Helical" evidence="12">
    <location>
        <begin position="991"/>
        <end position="1013"/>
    </location>
</feature>
<dbReference type="InterPro" id="IPR037239">
    <property type="entry name" value="OSBP_sf"/>
</dbReference>
<evidence type="ECO:0000256" key="8">
    <source>
        <dbReference type="ARBA" id="ARBA00023121"/>
    </source>
</evidence>
<feature type="transmembrane region" description="Helical" evidence="12">
    <location>
        <begin position="915"/>
        <end position="943"/>
    </location>
</feature>
<feature type="region of interest" description="Disordered" evidence="11">
    <location>
        <begin position="791"/>
        <end position="831"/>
    </location>
</feature>
<evidence type="ECO:0000256" key="3">
    <source>
        <dbReference type="ARBA" id="ARBA00022448"/>
    </source>
</evidence>
<evidence type="ECO:0000256" key="4">
    <source>
        <dbReference type="ARBA" id="ARBA00022692"/>
    </source>
</evidence>
<dbReference type="SUPFAM" id="SSF144000">
    <property type="entry name" value="Oxysterol-binding protein-like"/>
    <property type="match status" value="1"/>
</dbReference>
<feature type="compositionally biased region" description="Basic and acidic residues" evidence="11">
    <location>
        <begin position="1269"/>
        <end position="1283"/>
    </location>
</feature>
<proteinExistence type="inferred from homology"/>
<dbReference type="GO" id="GO:0030007">
    <property type="term" value="P:intracellular potassium ion homeostasis"/>
    <property type="evidence" value="ECO:0007669"/>
    <property type="project" value="TreeGrafter"/>
</dbReference>
<dbReference type="InterPro" id="IPR051143">
    <property type="entry name" value="TrkH_K-transport"/>
</dbReference>
<dbReference type="PANTHER" id="PTHR31064">
    <property type="entry name" value="POTASSIUM TRANSPORT PROTEIN DDB_G0292412-RELATED"/>
    <property type="match status" value="1"/>
</dbReference>
<feature type="region of interest" description="Disordered" evidence="11">
    <location>
        <begin position="1265"/>
        <end position="1321"/>
    </location>
</feature>
<evidence type="ECO:0000256" key="10">
    <source>
        <dbReference type="RuleBase" id="RU003844"/>
    </source>
</evidence>
<evidence type="ECO:0000256" key="1">
    <source>
        <dbReference type="ARBA" id="ARBA00004141"/>
    </source>
</evidence>
<dbReference type="OrthoDB" id="9999863at2759"/>
<dbReference type="PANTHER" id="PTHR31064:SF30">
    <property type="entry name" value="HIGH-AFFINITY POTASSIUM TRANSPORT PROTEIN-RELATED"/>
    <property type="match status" value="1"/>
</dbReference>
<feature type="compositionally biased region" description="Polar residues" evidence="11">
    <location>
        <begin position="603"/>
        <end position="624"/>
    </location>
</feature>
<keyword evidence="9 12" id="KW-0472">Membrane</keyword>
<reference evidence="14" key="1">
    <citation type="submission" date="2018-05" db="EMBL/GenBank/DDBJ databases">
        <title>Draft genome sequence of Stemphylium lycopersici strain CIDEFI 213.</title>
        <authorList>
            <person name="Medina R."/>
            <person name="Franco M.E.E."/>
            <person name="Lucentini C.G."/>
            <person name="Saparrat M.C.N."/>
            <person name="Balatti P.A."/>
        </authorList>
    </citation>
    <scope>NUCLEOTIDE SEQUENCE [LARGE SCALE GENOMIC DNA]</scope>
    <source>
        <strain evidence="14">CIDEFI 213</strain>
    </source>
</reference>
<feature type="transmembrane region" description="Helical" evidence="12">
    <location>
        <begin position="1106"/>
        <end position="1125"/>
    </location>
</feature>
<evidence type="ECO:0000256" key="6">
    <source>
        <dbReference type="ARBA" id="ARBA00023055"/>
    </source>
</evidence>
<comment type="caution">
    <text evidence="13">The sequence shown here is derived from an EMBL/GenBank/DDBJ whole genome shotgun (WGS) entry which is preliminary data.</text>
</comment>
<dbReference type="Pfam" id="PF01237">
    <property type="entry name" value="Oxysterol_BP"/>
    <property type="match status" value="1"/>
</dbReference>
<feature type="compositionally biased region" description="Polar residues" evidence="11">
    <location>
        <begin position="388"/>
        <end position="404"/>
    </location>
</feature>
<organism evidence="13 14">
    <name type="scientific">Stemphylium lycopersici</name>
    <name type="common">Tomato gray leaf spot disease fungus</name>
    <name type="synonym">Thyrospora lycopersici</name>
    <dbReference type="NCBI Taxonomy" id="183478"/>
    <lineage>
        <taxon>Eukaryota</taxon>
        <taxon>Fungi</taxon>
        <taxon>Dikarya</taxon>
        <taxon>Ascomycota</taxon>
        <taxon>Pezizomycotina</taxon>
        <taxon>Dothideomycetes</taxon>
        <taxon>Pleosporomycetidae</taxon>
        <taxon>Pleosporales</taxon>
        <taxon>Pleosporineae</taxon>
        <taxon>Pleosporaceae</taxon>
        <taxon>Stemphylium</taxon>
    </lineage>
</organism>
<feature type="compositionally biased region" description="Polar residues" evidence="11">
    <location>
        <begin position="431"/>
        <end position="456"/>
    </location>
</feature>
<keyword evidence="5 12" id="KW-1133">Transmembrane helix</keyword>
<dbReference type="InterPro" id="IPR018494">
    <property type="entry name" value="Oxysterol-bd_CS"/>
</dbReference>
<keyword evidence="6" id="KW-0445">Lipid transport</keyword>
<keyword evidence="14" id="KW-1185">Reference proteome</keyword>
<comment type="similarity">
    <text evidence="2 10">Belongs to the OSBP family.</text>
</comment>
<comment type="subcellular location">
    <subcellularLocation>
        <location evidence="1">Membrane</location>
        <topology evidence="1">Multi-pass membrane protein</topology>
    </subcellularLocation>
</comment>
<keyword evidence="4 12" id="KW-0812">Transmembrane</keyword>